<dbReference type="InterPro" id="IPR036388">
    <property type="entry name" value="WH-like_DNA-bd_sf"/>
</dbReference>
<keyword evidence="3" id="KW-0804">Transcription</keyword>
<dbReference type="RefSeq" id="WP_376879420.1">
    <property type="nucleotide sequence ID" value="NZ_JBHUHP010000023.1"/>
</dbReference>
<keyword evidence="7" id="KW-1185">Reference proteome</keyword>
<keyword evidence="1" id="KW-0805">Transcription regulation</keyword>
<proteinExistence type="predicted"/>
<keyword evidence="2" id="KW-0238">DNA-binding</keyword>
<dbReference type="Pfam" id="PF00027">
    <property type="entry name" value="cNMP_binding"/>
    <property type="match status" value="1"/>
</dbReference>
<dbReference type="PROSITE" id="PS50042">
    <property type="entry name" value="CNMP_BINDING_3"/>
    <property type="match status" value="1"/>
</dbReference>
<dbReference type="InterPro" id="IPR036390">
    <property type="entry name" value="WH_DNA-bd_sf"/>
</dbReference>
<evidence type="ECO:0000313" key="6">
    <source>
        <dbReference type="EMBL" id="MFD2093622.1"/>
    </source>
</evidence>
<dbReference type="PANTHER" id="PTHR24567:SF74">
    <property type="entry name" value="HTH-TYPE TRANSCRIPTIONAL REGULATOR ARCR"/>
    <property type="match status" value="1"/>
</dbReference>
<dbReference type="InterPro" id="IPR050397">
    <property type="entry name" value="Env_Response_Regulators"/>
</dbReference>
<dbReference type="EMBL" id="JBHUHP010000023">
    <property type="protein sequence ID" value="MFD2093622.1"/>
    <property type="molecule type" value="Genomic_DNA"/>
</dbReference>
<evidence type="ECO:0000313" key="7">
    <source>
        <dbReference type="Proteomes" id="UP001597402"/>
    </source>
</evidence>
<dbReference type="InterPro" id="IPR012318">
    <property type="entry name" value="HTH_CRP"/>
</dbReference>
<accession>A0ABW4XDV5</accession>
<organism evidence="6 7">
    <name type="scientific">Blastococcus deserti</name>
    <dbReference type="NCBI Taxonomy" id="2259033"/>
    <lineage>
        <taxon>Bacteria</taxon>
        <taxon>Bacillati</taxon>
        <taxon>Actinomycetota</taxon>
        <taxon>Actinomycetes</taxon>
        <taxon>Geodermatophilales</taxon>
        <taxon>Geodermatophilaceae</taxon>
        <taxon>Blastococcus</taxon>
    </lineage>
</organism>
<dbReference type="CDD" id="cd00038">
    <property type="entry name" value="CAP_ED"/>
    <property type="match status" value="1"/>
</dbReference>
<evidence type="ECO:0000256" key="2">
    <source>
        <dbReference type="ARBA" id="ARBA00023125"/>
    </source>
</evidence>
<dbReference type="SMART" id="SM00419">
    <property type="entry name" value="HTH_CRP"/>
    <property type="match status" value="1"/>
</dbReference>
<dbReference type="Proteomes" id="UP001597402">
    <property type="component" value="Unassembled WGS sequence"/>
</dbReference>
<protein>
    <submittedName>
        <fullName evidence="6">Crp/Fnr family transcriptional regulator</fullName>
    </submittedName>
</protein>
<dbReference type="PANTHER" id="PTHR24567">
    <property type="entry name" value="CRP FAMILY TRANSCRIPTIONAL REGULATORY PROTEIN"/>
    <property type="match status" value="1"/>
</dbReference>
<dbReference type="Gene3D" id="2.60.120.10">
    <property type="entry name" value="Jelly Rolls"/>
    <property type="match status" value="1"/>
</dbReference>
<dbReference type="InterPro" id="IPR014710">
    <property type="entry name" value="RmlC-like_jellyroll"/>
</dbReference>
<evidence type="ECO:0000256" key="1">
    <source>
        <dbReference type="ARBA" id="ARBA00023015"/>
    </source>
</evidence>
<evidence type="ECO:0000259" key="4">
    <source>
        <dbReference type="PROSITE" id="PS50042"/>
    </source>
</evidence>
<gene>
    <name evidence="6" type="ORF">ACFSHS_18835</name>
</gene>
<dbReference type="InterPro" id="IPR018490">
    <property type="entry name" value="cNMP-bd_dom_sf"/>
</dbReference>
<dbReference type="Pfam" id="PF13545">
    <property type="entry name" value="HTH_Crp_2"/>
    <property type="match status" value="1"/>
</dbReference>
<evidence type="ECO:0000256" key="3">
    <source>
        <dbReference type="ARBA" id="ARBA00023163"/>
    </source>
</evidence>
<evidence type="ECO:0000259" key="5">
    <source>
        <dbReference type="PROSITE" id="PS51063"/>
    </source>
</evidence>
<dbReference type="InterPro" id="IPR000595">
    <property type="entry name" value="cNMP-bd_dom"/>
</dbReference>
<dbReference type="SUPFAM" id="SSF46785">
    <property type="entry name" value="Winged helix' DNA-binding domain"/>
    <property type="match status" value="1"/>
</dbReference>
<feature type="domain" description="HTH crp-type" evidence="5">
    <location>
        <begin position="149"/>
        <end position="217"/>
    </location>
</feature>
<dbReference type="PROSITE" id="PS51063">
    <property type="entry name" value="HTH_CRP_2"/>
    <property type="match status" value="1"/>
</dbReference>
<reference evidence="7" key="1">
    <citation type="journal article" date="2019" name="Int. J. Syst. Evol. Microbiol.">
        <title>The Global Catalogue of Microorganisms (GCM) 10K type strain sequencing project: providing services to taxonomists for standard genome sequencing and annotation.</title>
        <authorList>
            <consortium name="The Broad Institute Genomics Platform"/>
            <consortium name="The Broad Institute Genome Sequencing Center for Infectious Disease"/>
            <person name="Wu L."/>
            <person name="Ma J."/>
        </authorList>
    </citation>
    <scope>NUCLEOTIDE SEQUENCE [LARGE SCALE GENOMIC DNA]</scope>
    <source>
        <strain evidence="7">JCM 3338</strain>
    </source>
</reference>
<feature type="domain" description="Cyclic nucleotide-binding" evidence="4">
    <location>
        <begin position="15"/>
        <end position="112"/>
    </location>
</feature>
<dbReference type="SUPFAM" id="SSF51206">
    <property type="entry name" value="cAMP-binding domain-like"/>
    <property type="match status" value="1"/>
</dbReference>
<dbReference type="SMART" id="SM00100">
    <property type="entry name" value="cNMP"/>
    <property type="match status" value="1"/>
</dbReference>
<sequence>MDESLRVRALAACRLFAAVPEPDLCRLAAEATVRRYRRGQLLFYEGDPADALLVVVDGSLKAVSASPHGEEHLLAVLERGETVGELTVADGGPRSATIAALTDATVLRIPREIVLGAMERSPRLTRALLVSLAGTIRRLTDDAADLVFLDVPRRVAKLLLALPREGADGRIRTRLTQTELAERVGASRQSLNAALQSFQRRGWISVDAHELRLRDEAALRRFVG</sequence>
<name>A0ABW4XDV5_9ACTN</name>
<comment type="caution">
    <text evidence="6">The sequence shown here is derived from an EMBL/GenBank/DDBJ whole genome shotgun (WGS) entry which is preliminary data.</text>
</comment>
<dbReference type="Gene3D" id="1.10.10.10">
    <property type="entry name" value="Winged helix-like DNA-binding domain superfamily/Winged helix DNA-binding domain"/>
    <property type="match status" value="1"/>
</dbReference>